<name>A0A0G4KNM8_VERLO</name>
<sequence length="536" mass="54570">MITAALVPPSNQPDNQAAQGRHEAAVGETELVADGAPPRRGGGDGLVGGEPVGHELAHPGLSIAAQGAHAAHDAQVRHGLGVAGDDAGQGAGGGPAVGVVAGQERGCRRVGFVEVLEGGEGLGYAEGCGRWSVRLLADEEGHGGGGVEGAVGVGEVFVLEEVDGVEGVGDLLVVEGYAEAGRGGGAELLNCLLEQLLALGLVLLRHLAELLQLGQDVAALRHHLDVLLEVAPAAARDLLGPGLALFDGVLDVALEVAEIARVDGLAGVVEELFGVALLQRVGILLNELLDLGVLVENGLRLLQSLLPRLVAELLDLLNLLLNELADLLESRKADTTRDDVFDLLPCLVNLLLGLGTVGLPHLLELIDVAAELLLELGVVVDDVRDGVTRKLGDLFCQVGDDIVGLGGCLEAEARLGEVLELLVGIVDEGISFVLVVLAHLLPVVKGRVDVGAAAGNPTDVRVGKLLDVVDGLVSRGRVGLQLLRGLGVLLFGVLQGAVDLGSRAAGGCEGVDGGEEGNTSNAACDTSTEVRCSGAA</sequence>
<dbReference type="AlphaFoldDB" id="A0A0G4KNM8"/>
<reference evidence="2 3" key="1">
    <citation type="submission" date="2015-05" db="EMBL/GenBank/DDBJ databases">
        <authorList>
            <person name="Wang D.B."/>
            <person name="Wang M."/>
        </authorList>
    </citation>
    <scope>NUCLEOTIDE SEQUENCE [LARGE SCALE GENOMIC DNA]</scope>
    <source>
        <strain evidence="2">VL1</strain>
    </source>
</reference>
<evidence type="ECO:0000256" key="1">
    <source>
        <dbReference type="SAM" id="MobiDB-lite"/>
    </source>
</evidence>
<protein>
    <submittedName>
        <fullName evidence="2">Uncharacterized protein</fullName>
    </submittedName>
</protein>
<dbReference type="Proteomes" id="UP000044602">
    <property type="component" value="Unassembled WGS sequence"/>
</dbReference>
<proteinExistence type="predicted"/>
<evidence type="ECO:0000313" key="2">
    <source>
        <dbReference type="EMBL" id="CRK11065.1"/>
    </source>
</evidence>
<feature type="region of interest" description="Disordered" evidence="1">
    <location>
        <begin position="1"/>
        <end position="24"/>
    </location>
</feature>
<evidence type="ECO:0000313" key="3">
    <source>
        <dbReference type="Proteomes" id="UP000044602"/>
    </source>
</evidence>
<keyword evidence="3" id="KW-1185">Reference proteome</keyword>
<gene>
    <name evidence="2" type="ORF">BN1708_010009</name>
</gene>
<organism evidence="2 3">
    <name type="scientific">Verticillium longisporum</name>
    <name type="common">Verticillium dahliae var. longisporum</name>
    <dbReference type="NCBI Taxonomy" id="100787"/>
    <lineage>
        <taxon>Eukaryota</taxon>
        <taxon>Fungi</taxon>
        <taxon>Dikarya</taxon>
        <taxon>Ascomycota</taxon>
        <taxon>Pezizomycotina</taxon>
        <taxon>Sordariomycetes</taxon>
        <taxon>Hypocreomycetidae</taxon>
        <taxon>Glomerellales</taxon>
        <taxon>Plectosphaerellaceae</taxon>
        <taxon>Verticillium</taxon>
    </lineage>
</organism>
<dbReference type="EMBL" id="CVQH01002558">
    <property type="protein sequence ID" value="CRK11065.1"/>
    <property type="molecule type" value="Genomic_DNA"/>
</dbReference>
<accession>A0A0G4KNM8</accession>